<dbReference type="STRING" id="463025.BAU08_04100"/>
<dbReference type="InterPro" id="IPR052028">
    <property type="entry name" value="HipA_Ser/Thr_kinase"/>
</dbReference>
<dbReference type="InterPro" id="IPR017508">
    <property type="entry name" value="HipA_N1"/>
</dbReference>
<feature type="domain" description="HipA-like C-terminal" evidence="5">
    <location>
        <begin position="144"/>
        <end position="396"/>
    </location>
</feature>
<evidence type="ECO:0000256" key="1">
    <source>
        <dbReference type="ARBA" id="ARBA00010164"/>
    </source>
</evidence>
<protein>
    <submittedName>
        <fullName evidence="7">Phosphatidylinositol kinase</fullName>
    </submittedName>
</protein>
<evidence type="ECO:0000313" key="8">
    <source>
        <dbReference type="Proteomes" id="UP000092213"/>
    </source>
</evidence>
<comment type="similarity">
    <text evidence="1">Belongs to the HipA Ser/Thr kinase family.</text>
</comment>
<feature type="compositionally biased region" description="Low complexity" evidence="4">
    <location>
        <begin position="170"/>
        <end position="180"/>
    </location>
</feature>
<dbReference type="PANTHER" id="PTHR37419">
    <property type="entry name" value="SERINE/THREONINE-PROTEIN KINASE TOXIN HIPA"/>
    <property type="match status" value="1"/>
</dbReference>
<proteinExistence type="inferred from homology"/>
<dbReference type="RefSeq" id="WP_066668245.1">
    <property type="nucleotide sequence ID" value="NZ_CP016171.1"/>
</dbReference>
<keyword evidence="2" id="KW-0808">Transferase</keyword>
<evidence type="ECO:0000259" key="5">
    <source>
        <dbReference type="Pfam" id="PF07804"/>
    </source>
</evidence>
<dbReference type="Pfam" id="PF07804">
    <property type="entry name" value="HipA_C"/>
    <property type="match status" value="1"/>
</dbReference>
<feature type="region of interest" description="Disordered" evidence="4">
    <location>
        <begin position="159"/>
        <end position="180"/>
    </location>
</feature>
<evidence type="ECO:0000313" key="7">
    <source>
        <dbReference type="EMBL" id="ANN70620.1"/>
    </source>
</evidence>
<dbReference type="PANTHER" id="PTHR37419:SF1">
    <property type="entry name" value="SERINE_THREONINE-PROTEIN KINASE TOXIN HIPA"/>
    <property type="match status" value="1"/>
</dbReference>
<feature type="domain" description="HipA N-terminal subdomain 1" evidence="6">
    <location>
        <begin position="13"/>
        <end position="104"/>
    </location>
</feature>
<gene>
    <name evidence="7" type="ORF">BAU08_04100</name>
</gene>
<accession>A0A193FSL6</accession>
<sequence>MSKSGAKLKKLGVSTPQGESGVLTKESRFVFNYTHPQKAREVSLIMPHRAESYADSVLPPIFAMNRPEGYLYDRLWERFGKELQLDDMRLLALTGHNQIGRLRYREAGKQPLQPRPEVGLSTLLASGASAELFEHLVSTYLASGISGFQPKVLVPDADSARASLPTSPESAQQGSAVSGSSPLVDKSTAFTSDLIVKAAGDDYPFLAQNEFLCMTAARRAGIRVPDFWLSEDGSLFVMRRFDLANGTQLGFEDMAVLLRRQAREKYLGSYEKIAELIAILCRENSIESLARYFEYVALSVMVRNGDAHLKNFGLLYLHPDDGPPALAPLFDVVTTSVYEIEDRQSGRMLADRTLALKLNKERQYPDRKALLQFGRTACGVASPETVIERIATAMEEALRDEAPRIDSALLARMKAEWEDGYTSARPSRIFRNP</sequence>
<evidence type="ECO:0000256" key="4">
    <source>
        <dbReference type="SAM" id="MobiDB-lite"/>
    </source>
</evidence>
<dbReference type="AlphaFoldDB" id="A0A193FSL6"/>
<dbReference type="InterPro" id="IPR012893">
    <property type="entry name" value="HipA-like_C"/>
</dbReference>
<name>A0A193FSL6_9BORD</name>
<reference evidence="7 8" key="1">
    <citation type="submission" date="2016-06" db="EMBL/GenBank/DDBJ databases">
        <title>Complete genome sequences of Bordetella bronchialis and Bordetella flabilis.</title>
        <authorList>
            <person name="LiPuma J.J."/>
            <person name="Spilker T."/>
        </authorList>
    </citation>
    <scope>NUCLEOTIDE SEQUENCE [LARGE SCALE GENOMIC DNA]</scope>
    <source>
        <strain evidence="7 8">AU17976</strain>
    </source>
</reference>
<dbReference type="EMBL" id="CP016171">
    <property type="protein sequence ID" value="ANN70620.1"/>
    <property type="molecule type" value="Genomic_DNA"/>
</dbReference>
<dbReference type="GO" id="GO:0005829">
    <property type="term" value="C:cytosol"/>
    <property type="evidence" value="ECO:0007669"/>
    <property type="project" value="TreeGrafter"/>
</dbReference>
<evidence type="ECO:0000256" key="2">
    <source>
        <dbReference type="ARBA" id="ARBA00022679"/>
    </source>
</evidence>
<dbReference type="Gene3D" id="1.10.1070.20">
    <property type="match status" value="1"/>
</dbReference>
<keyword evidence="3 7" id="KW-0418">Kinase</keyword>
<dbReference type="Proteomes" id="UP000092213">
    <property type="component" value="Chromosome"/>
</dbReference>
<organism evidence="7 8">
    <name type="scientific">Bordetella bronchialis</name>
    <dbReference type="NCBI Taxonomy" id="463025"/>
    <lineage>
        <taxon>Bacteria</taxon>
        <taxon>Pseudomonadati</taxon>
        <taxon>Pseudomonadota</taxon>
        <taxon>Betaproteobacteria</taxon>
        <taxon>Burkholderiales</taxon>
        <taxon>Alcaligenaceae</taxon>
        <taxon>Bordetella</taxon>
    </lineage>
</organism>
<evidence type="ECO:0000256" key="3">
    <source>
        <dbReference type="ARBA" id="ARBA00022777"/>
    </source>
</evidence>
<evidence type="ECO:0000259" key="6">
    <source>
        <dbReference type="Pfam" id="PF13657"/>
    </source>
</evidence>
<dbReference type="GO" id="GO:0004674">
    <property type="term" value="F:protein serine/threonine kinase activity"/>
    <property type="evidence" value="ECO:0007669"/>
    <property type="project" value="TreeGrafter"/>
</dbReference>
<dbReference type="Pfam" id="PF13657">
    <property type="entry name" value="Couple_hipA"/>
    <property type="match status" value="1"/>
</dbReference>